<evidence type="ECO:0000313" key="2">
    <source>
        <dbReference type="Proteomes" id="UP000004994"/>
    </source>
</evidence>
<sequence length="105" mass="12001">MMGTLGQLERKEFKVYCSGIKMNMDSGKNVFQINKEKLWNVHCLDPSHEATRKHLMEIHGSLLLRHMDTQRPVLVCMIVGDFKIAIMRMWFFNQEGAAVGGCGIC</sequence>
<accession>A0A3Q7IB21</accession>
<reference evidence="1" key="2">
    <citation type="submission" date="2019-01" db="UniProtKB">
        <authorList>
            <consortium name="EnsemblPlants"/>
        </authorList>
    </citation>
    <scope>IDENTIFICATION</scope>
    <source>
        <strain evidence="1">cv. Heinz 1706</strain>
    </source>
</reference>
<name>A0A3Q7IB21_SOLLC</name>
<dbReference type="EnsemblPlants" id="Solyc10g008065.1.1">
    <property type="protein sequence ID" value="Solyc10g008065.1.1"/>
    <property type="gene ID" value="Solyc10g008065.1"/>
</dbReference>
<dbReference type="Gramene" id="Solyc10g008065.1.1">
    <property type="protein sequence ID" value="Solyc10g008065.1.1"/>
    <property type="gene ID" value="Solyc10g008065.1"/>
</dbReference>
<proteinExistence type="predicted"/>
<dbReference type="AlphaFoldDB" id="A0A3Q7IB21"/>
<dbReference type="InParanoid" id="A0A3Q7IB21"/>
<organism evidence="1">
    <name type="scientific">Solanum lycopersicum</name>
    <name type="common">Tomato</name>
    <name type="synonym">Lycopersicon esculentum</name>
    <dbReference type="NCBI Taxonomy" id="4081"/>
    <lineage>
        <taxon>Eukaryota</taxon>
        <taxon>Viridiplantae</taxon>
        <taxon>Streptophyta</taxon>
        <taxon>Embryophyta</taxon>
        <taxon>Tracheophyta</taxon>
        <taxon>Spermatophyta</taxon>
        <taxon>Magnoliopsida</taxon>
        <taxon>eudicotyledons</taxon>
        <taxon>Gunneridae</taxon>
        <taxon>Pentapetalae</taxon>
        <taxon>asterids</taxon>
        <taxon>lamiids</taxon>
        <taxon>Solanales</taxon>
        <taxon>Solanaceae</taxon>
        <taxon>Solanoideae</taxon>
        <taxon>Solaneae</taxon>
        <taxon>Solanum</taxon>
        <taxon>Solanum subgen. Lycopersicon</taxon>
    </lineage>
</organism>
<dbReference type="Proteomes" id="UP000004994">
    <property type="component" value="Chromosome 10"/>
</dbReference>
<evidence type="ECO:0000313" key="1">
    <source>
        <dbReference type="EnsemblPlants" id="Solyc10g008065.1.1"/>
    </source>
</evidence>
<reference evidence="1" key="1">
    <citation type="journal article" date="2012" name="Nature">
        <title>The tomato genome sequence provides insights into fleshy fruit evolution.</title>
        <authorList>
            <consortium name="Tomato Genome Consortium"/>
        </authorList>
    </citation>
    <scope>NUCLEOTIDE SEQUENCE [LARGE SCALE GENOMIC DNA]</scope>
    <source>
        <strain evidence="1">cv. Heinz 1706</strain>
    </source>
</reference>
<protein>
    <submittedName>
        <fullName evidence="1">Uncharacterized protein</fullName>
    </submittedName>
</protein>
<keyword evidence="2" id="KW-1185">Reference proteome</keyword>